<feature type="transmembrane region" description="Helical" evidence="7">
    <location>
        <begin position="25"/>
        <end position="50"/>
    </location>
</feature>
<dbReference type="NCBIfam" id="NF037981">
    <property type="entry name" value="NCS2_1"/>
    <property type="match status" value="1"/>
</dbReference>
<feature type="transmembrane region" description="Helical" evidence="7">
    <location>
        <begin position="250"/>
        <end position="270"/>
    </location>
</feature>
<feature type="transmembrane region" description="Helical" evidence="7">
    <location>
        <begin position="56"/>
        <end position="77"/>
    </location>
</feature>
<comment type="subcellular location">
    <subcellularLocation>
        <location evidence="1">Membrane</location>
        <topology evidence="1">Multi-pass membrane protein</topology>
    </subcellularLocation>
</comment>
<feature type="transmembrane region" description="Helical" evidence="7">
    <location>
        <begin position="334"/>
        <end position="356"/>
    </location>
</feature>
<feature type="transmembrane region" description="Helical" evidence="7">
    <location>
        <begin position="178"/>
        <end position="196"/>
    </location>
</feature>
<dbReference type="RefSeq" id="WP_370890459.1">
    <property type="nucleotide sequence ID" value="NZ_JBGJLR010000002.1"/>
</dbReference>
<evidence type="ECO:0000256" key="7">
    <source>
        <dbReference type="SAM" id="Phobius"/>
    </source>
</evidence>
<keyword evidence="5 7" id="KW-1133">Transmembrane helix</keyword>
<feature type="transmembrane region" description="Helical" evidence="7">
    <location>
        <begin position="362"/>
        <end position="379"/>
    </location>
</feature>
<comment type="similarity">
    <text evidence="2">Belongs to the nucleobase:cation symporter-2 (NCS2) (TC 2.A.40) family.</text>
</comment>
<keyword evidence="9" id="KW-1185">Reference proteome</keyword>
<protein>
    <submittedName>
        <fullName evidence="8">Uracil-xanthine permease family protein</fullName>
    </submittedName>
</protein>
<evidence type="ECO:0000313" key="9">
    <source>
        <dbReference type="Proteomes" id="UP001567350"/>
    </source>
</evidence>
<dbReference type="Pfam" id="PF00860">
    <property type="entry name" value="Xan_ur_permease"/>
    <property type="match status" value="1"/>
</dbReference>
<feature type="transmembrane region" description="Helical" evidence="7">
    <location>
        <begin position="143"/>
        <end position="166"/>
    </location>
</feature>
<name>A0ABV4I957_9BURK</name>
<evidence type="ECO:0000256" key="4">
    <source>
        <dbReference type="ARBA" id="ARBA00022692"/>
    </source>
</evidence>
<evidence type="ECO:0000256" key="6">
    <source>
        <dbReference type="ARBA" id="ARBA00023136"/>
    </source>
</evidence>
<accession>A0ABV4I957</accession>
<organism evidence="8 9">
    <name type="scientific">Comamonas jiangduensis</name>
    <dbReference type="NCBI Taxonomy" id="1194168"/>
    <lineage>
        <taxon>Bacteria</taxon>
        <taxon>Pseudomonadati</taxon>
        <taxon>Pseudomonadota</taxon>
        <taxon>Betaproteobacteria</taxon>
        <taxon>Burkholderiales</taxon>
        <taxon>Comamonadaceae</taxon>
        <taxon>Comamonas</taxon>
    </lineage>
</organism>
<evidence type="ECO:0000256" key="2">
    <source>
        <dbReference type="ARBA" id="ARBA00008821"/>
    </source>
</evidence>
<feature type="transmembrane region" description="Helical" evidence="7">
    <location>
        <begin position="391"/>
        <end position="408"/>
    </location>
</feature>
<evidence type="ECO:0000256" key="3">
    <source>
        <dbReference type="ARBA" id="ARBA00022448"/>
    </source>
</evidence>
<keyword evidence="6 7" id="KW-0472">Membrane</keyword>
<dbReference type="PANTHER" id="PTHR42810">
    <property type="entry name" value="PURINE PERMEASE C1399.01C-RELATED"/>
    <property type="match status" value="1"/>
</dbReference>
<keyword evidence="4 7" id="KW-0812">Transmembrane</keyword>
<feature type="transmembrane region" description="Helical" evidence="7">
    <location>
        <begin position="208"/>
        <end position="230"/>
    </location>
</feature>
<evidence type="ECO:0000313" key="8">
    <source>
        <dbReference type="EMBL" id="MEZ2738392.1"/>
    </source>
</evidence>
<evidence type="ECO:0000256" key="1">
    <source>
        <dbReference type="ARBA" id="ARBA00004141"/>
    </source>
</evidence>
<comment type="caution">
    <text evidence="8">The sequence shown here is derived from an EMBL/GenBank/DDBJ whole genome shotgun (WGS) entry which is preliminary data.</text>
</comment>
<sequence>MNDPHTAYEGHLIARPEDRVTFSKALLLGLQHVMAMDVYVVPFIIASALALSQADAASFIQSTFLAAGIGTIIQTAWCMRMPVAQGPSYIPLGAILAIAFAAGGGYAGLGTVFGALIPGALLVILLGMTGGFHRLVRWLVPPIVGGTIILVVGLSLLPIALTANVFNVHGGTTLNQSLLLAATSAVLLIVAMMLGLRWNNRPGLWIRVSSVVIALVGGTLVAWAMGLFSWSSIAAAPWFTLPKLVGVDYALHFSLPAILTFVVIYLVVIAETTGTWFAVSAVIDQPITDQQLDRGAVGEGLSCGVAALVGGTPVTGYSTNAGVISITGVASRMVFVAAGLVLVGLGFLGKFSAAIAAIPSPVIGGMFAVVCITIAMAGIRILRHVHLDERAMLVVGGPIICSFFATLAPKEWVASLPDMLQYLLGSAVTIGAMAAMVLNQILPRAAGDRTQQAAD</sequence>
<evidence type="ECO:0000256" key="5">
    <source>
        <dbReference type="ARBA" id="ARBA00022989"/>
    </source>
</evidence>
<dbReference type="Proteomes" id="UP001567350">
    <property type="component" value="Unassembled WGS sequence"/>
</dbReference>
<dbReference type="EMBL" id="JBGJLR010000002">
    <property type="protein sequence ID" value="MEZ2738392.1"/>
    <property type="molecule type" value="Genomic_DNA"/>
</dbReference>
<proteinExistence type="inferred from homology"/>
<gene>
    <name evidence="8" type="ORF">ACBP88_02785</name>
</gene>
<feature type="transmembrane region" description="Helical" evidence="7">
    <location>
        <begin position="420"/>
        <end position="442"/>
    </location>
</feature>
<feature type="transmembrane region" description="Helical" evidence="7">
    <location>
        <begin position="89"/>
        <end position="109"/>
    </location>
</feature>
<reference evidence="8 9" key="1">
    <citation type="submission" date="2024-08" db="EMBL/GenBank/DDBJ databases">
        <authorList>
            <person name="Feng Z."/>
            <person name="Ronholm J."/>
        </authorList>
    </citation>
    <scope>NUCLEOTIDE SEQUENCE [LARGE SCALE GENOMIC DNA]</scope>
    <source>
        <strain evidence="8 9">4-AB0-8</strain>
    </source>
</reference>
<dbReference type="InterPro" id="IPR006043">
    <property type="entry name" value="NCS2"/>
</dbReference>
<dbReference type="PANTHER" id="PTHR42810:SF2">
    <property type="entry name" value="PURINE PERMEASE C1399.01C-RELATED"/>
    <property type="match status" value="1"/>
</dbReference>
<keyword evidence="3" id="KW-0813">Transport</keyword>